<gene>
    <name evidence="5" type="primary">LOC104712570</name>
</gene>
<dbReference type="RefSeq" id="XP_010427798.1">
    <property type="nucleotide sequence ID" value="XM_010429496.1"/>
</dbReference>
<feature type="compositionally biased region" description="Basic and acidic residues" evidence="2">
    <location>
        <begin position="70"/>
        <end position="89"/>
    </location>
</feature>
<dbReference type="GeneID" id="104712570"/>
<evidence type="ECO:0000313" key="5">
    <source>
        <dbReference type="RefSeq" id="XP_010427798.1"/>
    </source>
</evidence>
<evidence type="ECO:0000256" key="2">
    <source>
        <dbReference type="SAM" id="MobiDB-lite"/>
    </source>
</evidence>
<feature type="compositionally biased region" description="Basic and acidic residues" evidence="2">
    <location>
        <begin position="97"/>
        <end position="124"/>
    </location>
</feature>
<dbReference type="Pfam" id="PF03732">
    <property type="entry name" value="Retrotrans_gag"/>
    <property type="match status" value="1"/>
</dbReference>
<sequence length="251" mass="29365">MGVETRSQVVEVRNHGVSAVDPLESRMSRLEDLVTEQNEQMKKHMAEQNQQMRTHMTEMFEALSRTTANRGKEVQREVEREESKFERGDNSQSYGRADPDSSSSKEVRSHQLDPPKVIRSDPVRTDAHYHYGNLTRLGKIDFPRFNGSQIKEWLFRVEEFFGVDYTPREMRVKMAAIHFDGHAATWHYSFVQSGIGLEVLYDWDGYVKLLRERFEDECDDPMAELKQLQETDGIIDYHQKFDLIKTRVTLS</sequence>
<protein>
    <submittedName>
        <fullName evidence="5">Uncharacterized protein LOC104712570</fullName>
    </submittedName>
</protein>
<evidence type="ECO:0000256" key="1">
    <source>
        <dbReference type="SAM" id="Coils"/>
    </source>
</evidence>
<evidence type="ECO:0000313" key="4">
    <source>
        <dbReference type="Proteomes" id="UP000694864"/>
    </source>
</evidence>
<reference evidence="5" key="2">
    <citation type="submission" date="2025-08" db="UniProtKB">
        <authorList>
            <consortium name="RefSeq"/>
        </authorList>
    </citation>
    <scope>IDENTIFICATION</scope>
    <source>
        <tissue evidence="5">Leaf</tissue>
    </source>
</reference>
<name>A0ABM0TKM9_CAMSA</name>
<keyword evidence="4" id="KW-1185">Reference proteome</keyword>
<accession>A0ABM0TKM9</accession>
<dbReference type="InterPro" id="IPR005162">
    <property type="entry name" value="Retrotrans_gag_dom"/>
</dbReference>
<dbReference type="Proteomes" id="UP000694864">
    <property type="component" value="Chromosome 9"/>
</dbReference>
<evidence type="ECO:0000259" key="3">
    <source>
        <dbReference type="Pfam" id="PF03732"/>
    </source>
</evidence>
<reference evidence="4" key="1">
    <citation type="journal article" date="2014" name="Nat. Commun.">
        <title>The emerging biofuel crop Camelina sativa retains a highly undifferentiated hexaploid genome structure.</title>
        <authorList>
            <person name="Kagale S."/>
            <person name="Koh C."/>
            <person name="Nixon J."/>
            <person name="Bollina V."/>
            <person name="Clarke W.E."/>
            <person name="Tuteja R."/>
            <person name="Spillane C."/>
            <person name="Robinson S.J."/>
            <person name="Links M.G."/>
            <person name="Clarke C."/>
            <person name="Higgins E.E."/>
            <person name="Huebert T."/>
            <person name="Sharpe A.G."/>
            <person name="Parkin I.A."/>
        </authorList>
    </citation>
    <scope>NUCLEOTIDE SEQUENCE [LARGE SCALE GENOMIC DNA]</scope>
    <source>
        <strain evidence="4">cv. DH55</strain>
    </source>
</reference>
<feature type="domain" description="Retrotransposon gag" evidence="3">
    <location>
        <begin position="173"/>
        <end position="248"/>
    </location>
</feature>
<keyword evidence="1" id="KW-0175">Coiled coil</keyword>
<organism evidence="4 5">
    <name type="scientific">Camelina sativa</name>
    <name type="common">False flax</name>
    <name type="synonym">Myagrum sativum</name>
    <dbReference type="NCBI Taxonomy" id="90675"/>
    <lineage>
        <taxon>Eukaryota</taxon>
        <taxon>Viridiplantae</taxon>
        <taxon>Streptophyta</taxon>
        <taxon>Embryophyta</taxon>
        <taxon>Tracheophyta</taxon>
        <taxon>Spermatophyta</taxon>
        <taxon>Magnoliopsida</taxon>
        <taxon>eudicotyledons</taxon>
        <taxon>Gunneridae</taxon>
        <taxon>Pentapetalae</taxon>
        <taxon>rosids</taxon>
        <taxon>malvids</taxon>
        <taxon>Brassicales</taxon>
        <taxon>Brassicaceae</taxon>
        <taxon>Camelineae</taxon>
        <taxon>Camelina</taxon>
    </lineage>
</organism>
<feature type="region of interest" description="Disordered" evidence="2">
    <location>
        <begin position="65"/>
        <end position="124"/>
    </location>
</feature>
<feature type="coiled-coil region" evidence="1">
    <location>
        <begin position="27"/>
        <end position="58"/>
    </location>
</feature>
<proteinExistence type="predicted"/>